<feature type="compositionally biased region" description="Low complexity" evidence="6">
    <location>
        <begin position="76"/>
        <end position="94"/>
    </location>
</feature>
<dbReference type="InterPro" id="IPR041470">
    <property type="entry name" value="GCP_N"/>
</dbReference>
<dbReference type="GO" id="GO:0000922">
    <property type="term" value="C:spindle pole"/>
    <property type="evidence" value="ECO:0007669"/>
    <property type="project" value="InterPro"/>
</dbReference>
<evidence type="ECO:0000259" key="8">
    <source>
        <dbReference type="Pfam" id="PF17681"/>
    </source>
</evidence>
<keyword evidence="4" id="KW-0493">Microtubule</keyword>
<dbReference type="PANTHER" id="PTHR19302">
    <property type="entry name" value="GAMMA TUBULIN COMPLEX PROTEIN"/>
    <property type="match status" value="1"/>
</dbReference>
<evidence type="ECO:0000259" key="7">
    <source>
        <dbReference type="Pfam" id="PF04130"/>
    </source>
</evidence>
<dbReference type="InParanoid" id="A0A1Z5JE27"/>
<dbReference type="Proteomes" id="UP000198406">
    <property type="component" value="Unassembled WGS sequence"/>
</dbReference>
<comment type="similarity">
    <text evidence="2">Belongs to the TUBGCP family.</text>
</comment>
<accession>A0A1Z5JE27</accession>
<dbReference type="EMBL" id="BDSP01000050">
    <property type="protein sequence ID" value="GAX12253.1"/>
    <property type="molecule type" value="Genomic_DNA"/>
</dbReference>
<dbReference type="InterPro" id="IPR040457">
    <property type="entry name" value="GCP_C"/>
</dbReference>
<keyword evidence="10" id="KW-1185">Reference proteome</keyword>
<dbReference type="GO" id="GO:0000278">
    <property type="term" value="P:mitotic cell cycle"/>
    <property type="evidence" value="ECO:0007669"/>
    <property type="project" value="TreeGrafter"/>
</dbReference>
<evidence type="ECO:0000256" key="6">
    <source>
        <dbReference type="SAM" id="MobiDB-lite"/>
    </source>
</evidence>
<comment type="caution">
    <text evidence="9">The sequence shown here is derived from an EMBL/GenBank/DDBJ whole genome shotgun (WGS) entry which is preliminary data.</text>
</comment>
<evidence type="ECO:0000256" key="1">
    <source>
        <dbReference type="ARBA" id="ARBA00004245"/>
    </source>
</evidence>
<dbReference type="Pfam" id="PF17681">
    <property type="entry name" value="GCP_N_terminal"/>
    <property type="match status" value="1"/>
</dbReference>
<sequence>MIANRALLARKQRPGNSGKVHFSNLDEQDSTSGSIATNNTQSTSAYTQSWSYLRSNPTNNNEFDNPERLNASTRQLPLPVTTSPSTSSVPIKSPSSRKDVSYHITIGQSPRHQTNGAKLSPKNHLLERSTEVADEVAALLASVRRTTSPRRLNAAEDKNEVHGNQSYESAMMNSSQLENSMTEDRKAQNNEIKQSAVAKIETENITVRRNHVKNHIHTEIKEEFEDTDEEQVTPVANRPLTLEDLEPTISEPLVTPACIVDGSTVVLRSQETLRTLSLDKHPDESHATYKMNGYGLGQPEELLHLHIQESNMARVNNDDPTVLCYWDRIVLKSQRFKGNVLGAIRRRHWEIGFTQQSLPGPAEQWRVIRTDFKTAINIGRSAIDNEAILRAKMGPTEPVQFGDPIVLRNCHTGGILSLAEPNLQNLRLTADSHDPNRIRHDDLHDATTLGKLQRHDRIVPVPAEAYHFLPPAIPAAPLRSISRVLQQQQHPFLNGNFYFQALDRNEKVAAKATTCPKEASHQEVLLMDELLGSFLGLEGEYIKVLGPNEDVLEFRFSLTDSPVTTFDKFCRHIVQGMLPLSKAYINVKRFLGTHESRYAYGCVVHAFCEELDTMIQEYIGFIANIESDYRKSMVGGQAMTLCNLQVLIKPAMDVMLVLEAATLAARTKKGGALLNSLRDLVLQSFEGNNVAEAVLHQLLKAGAAPYLKMLSEWLECGDLSFDPHSEFMVQKMGDNRSWEYRYSVCLEHVLKDLFPSELIVERILATGRYWNALRSCTKADLSIASQPLCYFESTSTFANYVQGNYEKASQALVDLLLNDFDLIGSLRLVKRFFLLDQGDFFINFLDAAEDELRKDLDTISMGRIQYWLDLFIQNVDKHFDDSLAIAPSARSLSRQGLALTGLHCCFASGSLADRLDELFAATGGLDTKEPWTPLRHAYGGNTSDTLTGLDAFMFDFRSIPFPISLILSEKAMDSYQLLFRHLFFAKYVERRLVGIWQDHQDMKELQSLRKALGPTFLLRQRMVHFVQNLIYYLMHEVLEPQWIEMEAFIFNYDGKKDETIDDIVNVHICFLNQALEACLLTNRNLVRSLTKLMKTCLLFSDQMKLFMKATKISDDKYHVANEKQKVVQRTLNDRRDSRRFLVDQKTLQKTIQNSRMERRERIQRQTARVEHEINGESYPRMISRFDEVFSKNLRDFMSQLTQSDDLYHSQKVNLCIRLDYNGYVTKAMGLKK</sequence>
<feature type="domain" description="Gamma tubulin complex component protein N-terminal" evidence="8">
    <location>
        <begin position="528"/>
        <end position="818"/>
    </location>
</feature>
<evidence type="ECO:0000256" key="3">
    <source>
        <dbReference type="ARBA" id="ARBA00022490"/>
    </source>
</evidence>
<evidence type="ECO:0000313" key="10">
    <source>
        <dbReference type="Proteomes" id="UP000198406"/>
    </source>
</evidence>
<feature type="compositionally biased region" description="Polar residues" evidence="6">
    <location>
        <begin position="30"/>
        <end position="44"/>
    </location>
</feature>
<comment type="subcellular location">
    <subcellularLocation>
        <location evidence="1">Cytoplasm</location>
        <location evidence="1">Cytoskeleton</location>
    </subcellularLocation>
</comment>
<reference evidence="9 10" key="1">
    <citation type="journal article" date="2015" name="Plant Cell">
        <title>Oil accumulation by the oleaginous diatom Fistulifera solaris as revealed by the genome and transcriptome.</title>
        <authorList>
            <person name="Tanaka T."/>
            <person name="Maeda Y."/>
            <person name="Veluchamy A."/>
            <person name="Tanaka M."/>
            <person name="Abida H."/>
            <person name="Marechal E."/>
            <person name="Bowler C."/>
            <person name="Muto M."/>
            <person name="Sunaga Y."/>
            <person name="Tanaka M."/>
            <person name="Yoshino T."/>
            <person name="Taniguchi T."/>
            <person name="Fukuda Y."/>
            <person name="Nemoto M."/>
            <person name="Matsumoto M."/>
            <person name="Wong P.S."/>
            <person name="Aburatani S."/>
            <person name="Fujibuchi W."/>
        </authorList>
    </citation>
    <scope>NUCLEOTIDE SEQUENCE [LARGE SCALE GENOMIC DNA]</scope>
    <source>
        <strain evidence="9 10">JPCC DA0580</strain>
    </source>
</reference>
<keyword evidence="5" id="KW-0206">Cytoskeleton</keyword>
<dbReference type="GO" id="GO:0031122">
    <property type="term" value="P:cytoplasmic microtubule organization"/>
    <property type="evidence" value="ECO:0007669"/>
    <property type="project" value="TreeGrafter"/>
</dbReference>
<proteinExistence type="inferred from homology"/>
<dbReference type="InterPro" id="IPR007259">
    <property type="entry name" value="GCP"/>
</dbReference>
<dbReference type="GO" id="GO:0051321">
    <property type="term" value="P:meiotic cell cycle"/>
    <property type="evidence" value="ECO:0007669"/>
    <property type="project" value="TreeGrafter"/>
</dbReference>
<evidence type="ECO:0000256" key="5">
    <source>
        <dbReference type="ARBA" id="ARBA00023212"/>
    </source>
</evidence>
<dbReference type="GO" id="GO:0000930">
    <property type="term" value="C:gamma-tubulin complex"/>
    <property type="evidence" value="ECO:0007669"/>
    <property type="project" value="TreeGrafter"/>
</dbReference>
<protein>
    <recommendedName>
        <fullName evidence="11">Spindle pole body component</fullName>
    </recommendedName>
</protein>
<dbReference type="InterPro" id="IPR042241">
    <property type="entry name" value="GCP_C_sf"/>
</dbReference>
<organism evidence="9 10">
    <name type="scientific">Fistulifera solaris</name>
    <name type="common">Oleaginous diatom</name>
    <dbReference type="NCBI Taxonomy" id="1519565"/>
    <lineage>
        <taxon>Eukaryota</taxon>
        <taxon>Sar</taxon>
        <taxon>Stramenopiles</taxon>
        <taxon>Ochrophyta</taxon>
        <taxon>Bacillariophyta</taxon>
        <taxon>Bacillariophyceae</taxon>
        <taxon>Bacillariophycidae</taxon>
        <taxon>Naviculales</taxon>
        <taxon>Naviculaceae</taxon>
        <taxon>Fistulifera</taxon>
    </lineage>
</organism>
<dbReference type="GO" id="GO:0051011">
    <property type="term" value="F:microtubule minus-end binding"/>
    <property type="evidence" value="ECO:0007669"/>
    <property type="project" value="TreeGrafter"/>
</dbReference>
<keyword evidence="3" id="KW-0963">Cytoplasm</keyword>
<dbReference type="AlphaFoldDB" id="A0A1Z5JE27"/>
<dbReference type="Gene3D" id="1.20.120.1900">
    <property type="entry name" value="Gamma-tubulin complex, C-terminal domain"/>
    <property type="match status" value="1"/>
</dbReference>
<evidence type="ECO:0000313" key="9">
    <source>
        <dbReference type="EMBL" id="GAX12253.1"/>
    </source>
</evidence>
<dbReference type="GO" id="GO:0051225">
    <property type="term" value="P:spindle assembly"/>
    <property type="evidence" value="ECO:0007669"/>
    <property type="project" value="TreeGrafter"/>
</dbReference>
<dbReference type="Pfam" id="PF04130">
    <property type="entry name" value="GCP_C_terminal"/>
    <property type="match status" value="1"/>
</dbReference>
<name>A0A1Z5JE27_FISSO</name>
<dbReference type="GO" id="GO:0007020">
    <property type="term" value="P:microtubule nucleation"/>
    <property type="evidence" value="ECO:0007669"/>
    <property type="project" value="InterPro"/>
</dbReference>
<gene>
    <name evidence="9" type="ORF">FisN_1Hh184</name>
</gene>
<evidence type="ECO:0000256" key="2">
    <source>
        <dbReference type="ARBA" id="ARBA00010337"/>
    </source>
</evidence>
<feature type="region of interest" description="Disordered" evidence="6">
    <location>
        <begin position="75"/>
        <end position="98"/>
    </location>
</feature>
<evidence type="ECO:0000256" key="4">
    <source>
        <dbReference type="ARBA" id="ARBA00022701"/>
    </source>
</evidence>
<evidence type="ECO:0008006" key="11">
    <source>
        <dbReference type="Google" id="ProtNLM"/>
    </source>
</evidence>
<dbReference type="GO" id="GO:0005874">
    <property type="term" value="C:microtubule"/>
    <property type="evidence" value="ECO:0007669"/>
    <property type="project" value="UniProtKB-KW"/>
</dbReference>
<feature type="region of interest" description="Disordered" evidence="6">
    <location>
        <begin position="1"/>
        <end position="44"/>
    </location>
</feature>
<dbReference type="PANTHER" id="PTHR19302:SF13">
    <property type="entry name" value="GAMMA-TUBULIN COMPLEX COMPONENT 2"/>
    <property type="match status" value="1"/>
</dbReference>
<dbReference type="GO" id="GO:0043015">
    <property type="term" value="F:gamma-tubulin binding"/>
    <property type="evidence" value="ECO:0007669"/>
    <property type="project" value="InterPro"/>
</dbReference>
<feature type="domain" description="Gamma tubulin complex component C-terminal" evidence="7">
    <location>
        <begin position="822"/>
        <end position="1223"/>
    </location>
</feature>
<dbReference type="OrthoDB" id="2192946at2759"/>